<keyword evidence="1" id="KW-0732">Signal</keyword>
<evidence type="ECO:0000256" key="1">
    <source>
        <dbReference type="SAM" id="SignalP"/>
    </source>
</evidence>
<dbReference type="AlphaFoldDB" id="A0A937D5X5"/>
<evidence type="ECO:0000313" key="2">
    <source>
        <dbReference type="EMBL" id="MBL0683769.1"/>
    </source>
</evidence>
<organism evidence="2 3">
    <name type="scientific">Aquimarina mytili</name>
    <dbReference type="NCBI Taxonomy" id="874423"/>
    <lineage>
        <taxon>Bacteria</taxon>
        <taxon>Pseudomonadati</taxon>
        <taxon>Bacteroidota</taxon>
        <taxon>Flavobacteriia</taxon>
        <taxon>Flavobacteriales</taxon>
        <taxon>Flavobacteriaceae</taxon>
        <taxon>Aquimarina</taxon>
    </lineage>
</organism>
<feature type="signal peptide" evidence="1">
    <location>
        <begin position="1"/>
        <end position="20"/>
    </location>
</feature>
<dbReference type="Proteomes" id="UP000651057">
    <property type="component" value="Unassembled WGS sequence"/>
</dbReference>
<dbReference type="PROSITE" id="PS51257">
    <property type="entry name" value="PROKAR_LIPOPROTEIN"/>
    <property type="match status" value="1"/>
</dbReference>
<keyword evidence="3" id="KW-1185">Reference proteome</keyword>
<evidence type="ECO:0000313" key="3">
    <source>
        <dbReference type="Proteomes" id="UP000651057"/>
    </source>
</evidence>
<evidence type="ECO:0008006" key="4">
    <source>
        <dbReference type="Google" id="ProtNLM"/>
    </source>
</evidence>
<protein>
    <recommendedName>
        <fullName evidence="4">Lipoprotein</fullName>
    </recommendedName>
</protein>
<dbReference type="EMBL" id="JAERQJ010000003">
    <property type="protein sequence ID" value="MBL0683769.1"/>
    <property type="molecule type" value="Genomic_DNA"/>
</dbReference>
<feature type="chain" id="PRO_5037082006" description="Lipoprotein" evidence="1">
    <location>
        <begin position="21"/>
        <end position="179"/>
    </location>
</feature>
<comment type="caution">
    <text evidence="2">The sequence shown here is derived from an EMBL/GenBank/DDBJ whole genome shotgun (WGS) entry which is preliminary data.</text>
</comment>
<dbReference type="RefSeq" id="WP_201919077.1">
    <property type="nucleotide sequence ID" value="NZ_BAABAX010000005.1"/>
</dbReference>
<name>A0A937D5X5_9FLAO</name>
<gene>
    <name evidence="2" type="ORF">JJQ60_09600</name>
</gene>
<proteinExistence type="predicted"/>
<sequence>MKTIKVIWSLILLFTVISCSTDDIQTEQLQNIEETKNNGSKIFGTGDFTGTLYGMPEKNPFVEYYGTTIKIAYYPTSDMQRFDIRKQFHEKYPQLLLEERSQSSYGTEIWFIDDYFYCPDPPNCNVISRGDGQANGEQDPDVDIEPDGPSVYESIIEDIRNNPSIDILDEYDPFNLSGI</sequence>
<reference evidence="2" key="1">
    <citation type="submission" date="2021-01" db="EMBL/GenBank/DDBJ databases">
        <authorList>
            <person name="Zhong Y.L."/>
        </authorList>
    </citation>
    <scope>NUCLEOTIDE SEQUENCE</scope>
    <source>
        <strain evidence="2">KCTC 23302</strain>
    </source>
</reference>
<accession>A0A937D5X5</accession>